<organism evidence="7 9">
    <name type="scientific">Tepidimonas ignava</name>
    <dbReference type="NCBI Taxonomy" id="114249"/>
    <lineage>
        <taxon>Bacteria</taxon>
        <taxon>Pseudomonadati</taxon>
        <taxon>Pseudomonadota</taxon>
        <taxon>Betaproteobacteria</taxon>
        <taxon>Burkholderiales</taxon>
        <taxon>Tepidimonas</taxon>
    </lineage>
</organism>
<evidence type="ECO:0000256" key="1">
    <source>
        <dbReference type="ARBA" id="ARBA00004651"/>
    </source>
</evidence>
<dbReference type="Proteomes" id="UP000295536">
    <property type="component" value="Unassembled WGS sequence"/>
</dbReference>
<feature type="transmembrane region" description="Helical" evidence="6">
    <location>
        <begin position="46"/>
        <end position="66"/>
    </location>
</feature>
<dbReference type="PANTHER" id="PTHR40277">
    <property type="entry name" value="BLL5419 PROTEIN"/>
    <property type="match status" value="1"/>
</dbReference>
<dbReference type="EMBL" id="SMAH01000002">
    <property type="protein sequence ID" value="TCS99461.1"/>
    <property type="molecule type" value="Genomic_DNA"/>
</dbReference>
<evidence type="ECO:0000256" key="3">
    <source>
        <dbReference type="ARBA" id="ARBA00022692"/>
    </source>
</evidence>
<feature type="transmembrane region" description="Helical" evidence="6">
    <location>
        <begin position="277"/>
        <end position="303"/>
    </location>
</feature>
<feature type="transmembrane region" description="Helical" evidence="6">
    <location>
        <begin position="219"/>
        <end position="240"/>
    </location>
</feature>
<keyword evidence="4 6" id="KW-1133">Transmembrane helix</keyword>
<accession>A0A4R3LGZ6</accession>
<dbReference type="OrthoDB" id="9150608at2"/>
<evidence type="ECO:0000313" key="8">
    <source>
        <dbReference type="EMBL" id="TSE21961.1"/>
    </source>
</evidence>
<proteinExistence type="predicted"/>
<comment type="subcellular location">
    <subcellularLocation>
        <location evidence="1">Cell membrane</location>
        <topology evidence="1">Multi-pass membrane protein</topology>
    </subcellularLocation>
</comment>
<feature type="transmembrane region" description="Helical" evidence="6">
    <location>
        <begin position="246"/>
        <end position="265"/>
    </location>
</feature>
<gene>
    <name evidence="7" type="ORF">EDC36_102138</name>
    <name evidence="8" type="ORF">Tigna_01415</name>
</gene>
<dbReference type="RefSeq" id="WP_132961606.1">
    <property type="nucleotide sequence ID" value="NZ_SMAH01000002.1"/>
</dbReference>
<dbReference type="PANTHER" id="PTHR40277:SF1">
    <property type="entry name" value="BLL5419 PROTEIN"/>
    <property type="match status" value="1"/>
</dbReference>
<reference evidence="8 10" key="2">
    <citation type="submission" date="2019-07" db="EMBL/GenBank/DDBJ databases">
        <title>Tepidimonas ignava SPS-1037 draft genome.</title>
        <authorList>
            <person name="Da Costa M.S."/>
            <person name="Froufe H.J.C."/>
            <person name="Egas C."/>
            <person name="Albuquerque L."/>
        </authorList>
    </citation>
    <scope>NUCLEOTIDE SEQUENCE [LARGE SCALE GENOMIC DNA]</scope>
    <source>
        <strain evidence="8 10">SPS-1037</strain>
    </source>
</reference>
<dbReference type="AlphaFoldDB" id="A0A4R3LGZ6"/>
<keyword evidence="3 6" id="KW-0812">Transmembrane</keyword>
<keyword evidence="10" id="KW-1185">Reference proteome</keyword>
<evidence type="ECO:0000313" key="7">
    <source>
        <dbReference type="EMBL" id="TCS99461.1"/>
    </source>
</evidence>
<evidence type="ECO:0000256" key="4">
    <source>
        <dbReference type="ARBA" id="ARBA00022989"/>
    </source>
</evidence>
<evidence type="ECO:0008006" key="11">
    <source>
        <dbReference type="Google" id="ProtNLM"/>
    </source>
</evidence>
<evidence type="ECO:0000256" key="5">
    <source>
        <dbReference type="ARBA" id="ARBA00023136"/>
    </source>
</evidence>
<evidence type="ECO:0000256" key="2">
    <source>
        <dbReference type="ARBA" id="ARBA00022475"/>
    </source>
</evidence>
<comment type="caution">
    <text evidence="7">The sequence shown here is derived from an EMBL/GenBank/DDBJ whole genome shotgun (WGS) entry which is preliminary data.</text>
</comment>
<dbReference type="Proteomes" id="UP000315577">
    <property type="component" value="Unassembled WGS sequence"/>
</dbReference>
<evidence type="ECO:0000313" key="10">
    <source>
        <dbReference type="Proteomes" id="UP000315577"/>
    </source>
</evidence>
<feature type="transmembrane region" description="Helical" evidence="6">
    <location>
        <begin position="133"/>
        <end position="155"/>
    </location>
</feature>
<dbReference type="GO" id="GO:0005886">
    <property type="term" value="C:plasma membrane"/>
    <property type="evidence" value="ECO:0007669"/>
    <property type="project" value="UniProtKB-SubCell"/>
</dbReference>
<dbReference type="EMBL" id="VJNC01000008">
    <property type="protein sequence ID" value="TSE21961.1"/>
    <property type="molecule type" value="Genomic_DNA"/>
</dbReference>
<name>A0A4R3LGZ6_9BURK</name>
<evidence type="ECO:0000313" key="9">
    <source>
        <dbReference type="Proteomes" id="UP000295536"/>
    </source>
</evidence>
<dbReference type="Pfam" id="PF03706">
    <property type="entry name" value="LPG_synthase_TM"/>
    <property type="match status" value="1"/>
</dbReference>
<reference evidence="7 9" key="1">
    <citation type="submission" date="2019-03" db="EMBL/GenBank/DDBJ databases">
        <title>Genomic Encyclopedia of Type Strains, Phase IV (KMG-IV): sequencing the most valuable type-strain genomes for metagenomic binning, comparative biology and taxonomic classification.</title>
        <authorList>
            <person name="Goeker M."/>
        </authorList>
    </citation>
    <scope>NUCLEOTIDE SEQUENCE [LARGE SCALE GENOMIC DNA]</scope>
    <source>
        <strain evidence="7 9">DSM 12034</strain>
    </source>
</reference>
<feature type="transmembrane region" description="Helical" evidence="6">
    <location>
        <begin position="167"/>
        <end position="186"/>
    </location>
</feature>
<evidence type="ECO:0000256" key="6">
    <source>
        <dbReference type="SAM" id="Phobius"/>
    </source>
</evidence>
<keyword evidence="2" id="KW-1003">Cell membrane</keyword>
<dbReference type="InterPro" id="IPR022791">
    <property type="entry name" value="L-PG_synthase/AglD"/>
</dbReference>
<keyword evidence="5 6" id="KW-0472">Membrane</keyword>
<protein>
    <recommendedName>
        <fullName evidence="11">Lysylphosphatidylglycerol synthase-like protein</fullName>
    </recommendedName>
</protein>
<sequence>MRWTTPRTRGVKLLLRSVVSLALLAALMHAVGWSNVGRTLTGADPAWAALGGALALLANTACAWRWRALVRWLRHEVPWPWAWVAYLRGVALNAVLPGATVGGDVWRAWALQRTGLDWPHASASVVLDRLSGLWGLALLGGGCAVAALLADAAALRGVQPGGTPGPWAAALGVAVVALAWLPRALLRGGVAPTGGRHRWWGWWATLAQHEPARHWRQQLLASVGAQAVTVAALWAAGQAVGLSLAWWWLAPAAVPIFVAAALPVGMGGWGTREAASAAVLALLDVPPAQAVGMSLLFGAYALLQAPLGLLPLPRQPGSA</sequence>